<evidence type="ECO:0000313" key="2">
    <source>
        <dbReference type="EMBL" id="CAB3999594.1"/>
    </source>
</evidence>
<keyword evidence="3" id="KW-1185">Reference proteome</keyword>
<comment type="caution">
    <text evidence="2">The sequence shown here is derived from an EMBL/GenBank/DDBJ whole genome shotgun (WGS) entry which is preliminary data.</text>
</comment>
<dbReference type="Proteomes" id="UP001152795">
    <property type="component" value="Unassembled WGS sequence"/>
</dbReference>
<feature type="compositionally biased region" description="Polar residues" evidence="1">
    <location>
        <begin position="631"/>
        <end position="640"/>
    </location>
</feature>
<feature type="region of interest" description="Disordered" evidence="1">
    <location>
        <begin position="470"/>
        <end position="510"/>
    </location>
</feature>
<feature type="compositionally biased region" description="Polar residues" evidence="1">
    <location>
        <begin position="612"/>
        <end position="622"/>
    </location>
</feature>
<feature type="region of interest" description="Disordered" evidence="1">
    <location>
        <begin position="305"/>
        <end position="325"/>
    </location>
</feature>
<feature type="region of interest" description="Disordered" evidence="1">
    <location>
        <begin position="608"/>
        <end position="648"/>
    </location>
</feature>
<proteinExistence type="predicted"/>
<feature type="compositionally biased region" description="Polar residues" evidence="1">
    <location>
        <begin position="124"/>
        <end position="136"/>
    </location>
</feature>
<feature type="compositionally biased region" description="Low complexity" evidence="1">
    <location>
        <begin position="107"/>
        <end position="123"/>
    </location>
</feature>
<feature type="region of interest" description="Disordered" evidence="1">
    <location>
        <begin position="81"/>
        <end position="136"/>
    </location>
</feature>
<gene>
    <name evidence="2" type="ORF">PACLA_8A011903</name>
</gene>
<reference evidence="2" key="1">
    <citation type="submission" date="2020-04" db="EMBL/GenBank/DDBJ databases">
        <authorList>
            <person name="Alioto T."/>
            <person name="Alioto T."/>
            <person name="Gomez Garrido J."/>
        </authorList>
    </citation>
    <scope>NUCLEOTIDE SEQUENCE</scope>
    <source>
        <strain evidence="2">A484AB</strain>
    </source>
</reference>
<evidence type="ECO:0000313" key="3">
    <source>
        <dbReference type="Proteomes" id="UP001152795"/>
    </source>
</evidence>
<dbReference type="AlphaFoldDB" id="A0A6S7H4K6"/>
<accession>A0A6S7H4K6</accession>
<feature type="compositionally biased region" description="Polar residues" evidence="1">
    <location>
        <begin position="470"/>
        <end position="492"/>
    </location>
</feature>
<name>A0A6S7H4K6_PARCT</name>
<protein>
    <submittedName>
        <fullName evidence="2">Uncharacterized protein</fullName>
    </submittedName>
</protein>
<evidence type="ECO:0000256" key="1">
    <source>
        <dbReference type="SAM" id="MobiDB-lite"/>
    </source>
</evidence>
<feature type="compositionally biased region" description="Polar residues" evidence="1">
    <location>
        <begin position="500"/>
        <end position="510"/>
    </location>
</feature>
<dbReference type="EMBL" id="CACRXK020003620">
    <property type="protein sequence ID" value="CAB3999594.1"/>
    <property type="molecule type" value="Genomic_DNA"/>
</dbReference>
<sequence>MAERKKTSKKVYPKSAIDSVVGFSKKAEIVNGGALICEEGFPICEEGFPHLLCRACDRRLENFEKFRKVVRDVQNGLTREKRCTGVSPSAPVSRAKSLRSHNLNAPSRHGLSFSSSGISSDTSMPQSTPDSASQPSQVYERFNKLGICCEKTMKYKIQDEIGAHFLDKVVEQVKAGNTFSFVLDNIDWEVKVHEMRSDNQNQSVHAVATSLVFDCVSSSHLDDTEPQQSLAETDIKQLVKLNVNDVEQQRQTELKGKSTIVSFPVLLKDEKKYADIVDVLDLLETWVHEIYAKAGQIPDIDGSVDDETSLTVGPTEGVSESTSRLNQPLSHVHPVADPNDPLVNVRKLYGKSGQAKGTLRFFHKKLQRRNVTKDIKHYEDCEQLFLCVGRAYTVTALLHLFGMAGIDDPPQNHLCPYDVIHGDGDKLEYLNAVLDKFVDEYLLAKTQCSFCRLLFKDFAAVSTHACSKIQTKPQGSTQESTNQIPNCSSVNNARKEQHQTRNTTSQLPNINNTFATSAGNYRSTSHLLVNNDTLSEDQSPQLIRSTNLLPNSTATGEQCEGHWKTLLRSLKKVTDHNAKSGQDFKRHPYEEQLDFLIEQPNITPSYIVGSNVDGNLQSGVEESTNEDSDMDTSISERSTSPPAPIPAK</sequence>
<organism evidence="2 3">
    <name type="scientific">Paramuricea clavata</name>
    <name type="common">Red gorgonian</name>
    <name type="synonym">Violescent sea-whip</name>
    <dbReference type="NCBI Taxonomy" id="317549"/>
    <lineage>
        <taxon>Eukaryota</taxon>
        <taxon>Metazoa</taxon>
        <taxon>Cnidaria</taxon>
        <taxon>Anthozoa</taxon>
        <taxon>Octocorallia</taxon>
        <taxon>Malacalcyonacea</taxon>
        <taxon>Plexauridae</taxon>
        <taxon>Paramuricea</taxon>
    </lineage>
</organism>